<dbReference type="InterPro" id="IPR011009">
    <property type="entry name" value="Kinase-like_dom_sf"/>
</dbReference>
<dbReference type="AlphaFoldDB" id="A0A5C4TDE1"/>
<dbReference type="PANTHER" id="PTHR21064">
    <property type="entry name" value="AMINOGLYCOSIDE PHOSPHOTRANSFERASE DOMAIN-CONTAINING PROTEIN-RELATED"/>
    <property type="match status" value="1"/>
</dbReference>
<comment type="caution">
    <text evidence="3">The sequence shown here is derived from an EMBL/GenBank/DDBJ whole genome shotgun (WGS) entry which is preliminary data.</text>
</comment>
<organism evidence="3 4">
    <name type="scientific">Paenibacillus hemerocallicola</name>
    <dbReference type="NCBI Taxonomy" id="1172614"/>
    <lineage>
        <taxon>Bacteria</taxon>
        <taxon>Bacillati</taxon>
        <taxon>Bacillota</taxon>
        <taxon>Bacilli</taxon>
        <taxon>Bacillales</taxon>
        <taxon>Paenibacillaceae</taxon>
        <taxon>Paenibacillus</taxon>
    </lineage>
</organism>
<dbReference type="GO" id="GO:0004413">
    <property type="term" value="F:homoserine kinase activity"/>
    <property type="evidence" value="ECO:0007669"/>
    <property type="project" value="TreeGrafter"/>
</dbReference>
<sequence length="343" mass="38692">MEQQETERQAVLDAMEAYGIRRDSPFETMAGGTANRNYTIRSEGQTYIMRKRSAKYSADAWIEYEEQYLLHAAEKGIPVPVPMSAANGARRCTVGKDTFQLFPYMSGERYDPFDAEELADAGAFLGSVHRAGEDFRPDIEKTLPRYDDPAVIAEALKKVSFERGDMAHSERKTLDLMLACAERVRERLTDEAYRSLPHTIIHGDYHPANVAFRDGRICALYDFDWISRQPRLRDIADLIVYFAALRPEPLDGGSIYSLNQGCTFDIVRAETALQAYVDNAVMPLAGEEAAALPDFMMARLLHSRVQALAKVPSERAIQVLVGAIEPALIWIEQHRKALTERIR</sequence>
<evidence type="ECO:0000313" key="3">
    <source>
        <dbReference type="EMBL" id="TNJ67021.1"/>
    </source>
</evidence>
<dbReference type="GO" id="GO:0009088">
    <property type="term" value="P:threonine biosynthetic process"/>
    <property type="evidence" value="ECO:0007669"/>
    <property type="project" value="TreeGrafter"/>
</dbReference>
<proteinExistence type="inferred from homology"/>
<dbReference type="Pfam" id="PF01636">
    <property type="entry name" value="APH"/>
    <property type="match status" value="1"/>
</dbReference>
<dbReference type="SUPFAM" id="SSF56112">
    <property type="entry name" value="Protein kinase-like (PK-like)"/>
    <property type="match status" value="1"/>
</dbReference>
<comment type="similarity">
    <text evidence="1">Belongs to the pseudomonas-type ThrB family.</text>
</comment>
<dbReference type="Proteomes" id="UP000307943">
    <property type="component" value="Unassembled WGS sequence"/>
</dbReference>
<reference evidence="3 4" key="1">
    <citation type="submission" date="2019-05" db="EMBL/GenBank/DDBJ databases">
        <title>We sequenced the genome of Paenibacillus hemerocallicola KCTC 33185 for further insight into its adaptation and study the phylogeny of Paenibacillus.</title>
        <authorList>
            <person name="Narsing Rao M.P."/>
        </authorList>
    </citation>
    <scope>NUCLEOTIDE SEQUENCE [LARGE SCALE GENOMIC DNA]</scope>
    <source>
        <strain evidence="3 4">KCTC 33185</strain>
    </source>
</reference>
<evidence type="ECO:0000259" key="2">
    <source>
        <dbReference type="Pfam" id="PF01636"/>
    </source>
</evidence>
<dbReference type="Gene3D" id="3.30.200.20">
    <property type="entry name" value="Phosphorylase Kinase, domain 1"/>
    <property type="match status" value="1"/>
</dbReference>
<dbReference type="Gene3D" id="3.90.1200.10">
    <property type="match status" value="1"/>
</dbReference>
<dbReference type="OrthoDB" id="48950at2"/>
<keyword evidence="4" id="KW-1185">Reference proteome</keyword>
<dbReference type="RefSeq" id="WP_139601506.1">
    <property type="nucleotide sequence ID" value="NZ_VDCQ01000007.1"/>
</dbReference>
<feature type="domain" description="Aminoglycoside phosphotransferase" evidence="2">
    <location>
        <begin position="29"/>
        <end position="253"/>
    </location>
</feature>
<dbReference type="PANTHER" id="PTHR21064:SF6">
    <property type="entry name" value="AMINOGLYCOSIDE PHOSPHOTRANSFERASE DOMAIN-CONTAINING PROTEIN"/>
    <property type="match status" value="1"/>
</dbReference>
<dbReference type="InterPro" id="IPR050249">
    <property type="entry name" value="Pseudomonas-type_ThrB"/>
</dbReference>
<gene>
    <name evidence="3" type="ORF">FE784_07425</name>
</gene>
<evidence type="ECO:0000313" key="4">
    <source>
        <dbReference type="Proteomes" id="UP000307943"/>
    </source>
</evidence>
<dbReference type="InterPro" id="IPR002575">
    <property type="entry name" value="Aminoglycoside_PTrfase"/>
</dbReference>
<dbReference type="EMBL" id="VDCQ01000007">
    <property type="protein sequence ID" value="TNJ67021.1"/>
    <property type="molecule type" value="Genomic_DNA"/>
</dbReference>
<evidence type="ECO:0000256" key="1">
    <source>
        <dbReference type="ARBA" id="ARBA00038240"/>
    </source>
</evidence>
<protein>
    <recommendedName>
        <fullName evidence="2">Aminoglycoside phosphotransferase domain-containing protein</fullName>
    </recommendedName>
</protein>
<accession>A0A5C4TDE1</accession>
<name>A0A5C4TDE1_9BACL</name>